<dbReference type="AlphaFoldDB" id="A0A9D9HNB5"/>
<dbReference type="PANTHER" id="PTHR43481">
    <property type="entry name" value="FRUCTOSE-1-PHOSPHATE PHOSPHATASE"/>
    <property type="match status" value="1"/>
</dbReference>
<dbReference type="GO" id="GO:0050308">
    <property type="term" value="F:sugar-phosphatase activity"/>
    <property type="evidence" value="ECO:0007669"/>
    <property type="project" value="TreeGrafter"/>
</dbReference>
<dbReference type="SFLD" id="SFLDS00003">
    <property type="entry name" value="Haloacid_Dehalogenase"/>
    <property type="match status" value="1"/>
</dbReference>
<dbReference type="InterPro" id="IPR006439">
    <property type="entry name" value="HAD-SF_hydro_IA"/>
</dbReference>
<dbReference type="PRINTS" id="PR00413">
    <property type="entry name" value="HADHALOGNASE"/>
</dbReference>
<evidence type="ECO:0000313" key="2">
    <source>
        <dbReference type="Proteomes" id="UP000823638"/>
    </source>
</evidence>
<accession>A0A9D9HNB5</accession>
<dbReference type="Pfam" id="PF00702">
    <property type="entry name" value="Hydrolase"/>
    <property type="match status" value="1"/>
</dbReference>
<dbReference type="PANTHER" id="PTHR43481:SF4">
    <property type="entry name" value="GLYCEROL-1-PHOSPHATE PHOSPHOHYDROLASE 1-RELATED"/>
    <property type="match status" value="1"/>
</dbReference>
<dbReference type="SFLD" id="SFLDG01129">
    <property type="entry name" value="C1.5:_HAD__Beta-PGM__Phosphata"/>
    <property type="match status" value="1"/>
</dbReference>
<dbReference type="EMBL" id="JADIMM010000023">
    <property type="protein sequence ID" value="MBO8456960.1"/>
    <property type="molecule type" value="Genomic_DNA"/>
</dbReference>
<dbReference type="InterPro" id="IPR023198">
    <property type="entry name" value="PGP-like_dom2"/>
</dbReference>
<dbReference type="NCBIfam" id="TIGR01509">
    <property type="entry name" value="HAD-SF-IA-v3"/>
    <property type="match status" value="1"/>
</dbReference>
<dbReference type="InterPro" id="IPR036412">
    <property type="entry name" value="HAD-like_sf"/>
</dbReference>
<dbReference type="InterPro" id="IPR051806">
    <property type="entry name" value="HAD-like_SPP"/>
</dbReference>
<organism evidence="1 2">
    <name type="scientific">Candidatus Gallitreponema excrementavium</name>
    <dbReference type="NCBI Taxonomy" id="2840840"/>
    <lineage>
        <taxon>Bacteria</taxon>
        <taxon>Pseudomonadati</taxon>
        <taxon>Spirochaetota</taxon>
        <taxon>Spirochaetia</taxon>
        <taxon>Spirochaetales</taxon>
        <taxon>Candidatus Gallitreponema</taxon>
    </lineage>
</organism>
<dbReference type="Gene3D" id="1.10.150.240">
    <property type="entry name" value="Putative phosphatase, domain 2"/>
    <property type="match status" value="1"/>
</dbReference>
<protein>
    <submittedName>
        <fullName evidence="1">HAD family phosphatase</fullName>
    </submittedName>
</protein>
<dbReference type="CDD" id="cd07505">
    <property type="entry name" value="HAD_BPGM-like"/>
    <property type="match status" value="1"/>
</dbReference>
<dbReference type="InterPro" id="IPR023214">
    <property type="entry name" value="HAD_sf"/>
</dbReference>
<evidence type="ECO:0000313" key="1">
    <source>
        <dbReference type="EMBL" id="MBO8456960.1"/>
    </source>
</evidence>
<dbReference type="Proteomes" id="UP000823638">
    <property type="component" value="Unassembled WGS sequence"/>
</dbReference>
<comment type="caution">
    <text evidence="1">The sequence shown here is derived from an EMBL/GenBank/DDBJ whole genome shotgun (WGS) entry which is preliminary data.</text>
</comment>
<proteinExistence type="predicted"/>
<sequence length="214" mass="24463">MKIKAALFDLDGVILDTEPQYTFFWNEQGRKYLNRVNLGLEIKGMSLHFILQNYFGDDPKTRKQIKNDLDYFERSMNLEFIPGIQDFLLKLKSRKIKTAVVTSSSERKMENVYKKIPGFKNLFDKIFTAEDYPKSKPAPDCYITGAAYFKTLPEETLVFEDSVNGLISGRDSGMILVGLATTNPPETVRKYTTIVIKNFVDLSLEKIDGLSYAP</sequence>
<gene>
    <name evidence="1" type="ORF">IAA81_01880</name>
</gene>
<dbReference type="SUPFAM" id="SSF56784">
    <property type="entry name" value="HAD-like"/>
    <property type="match status" value="1"/>
</dbReference>
<reference evidence="1" key="2">
    <citation type="journal article" date="2021" name="PeerJ">
        <title>Extensive microbial diversity within the chicken gut microbiome revealed by metagenomics and culture.</title>
        <authorList>
            <person name="Gilroy R."/>
            <person name="Ravi A."/>
            <person name="Getino M."/>
            <person name="Pursley I."/>
            <person name="Horton D.L."/>
            <person name="Alikhan N.F."/>
            <person name="Baker D."/>
            <person name="Gharbi K."/>
            <person name="Hall N."/>
            <person name="Watson M."/>
            <person name="Adriaenssens E.M."/>
            <person name="Foster-Nyarko E."/>
            <person name="Jarju S."/>
            <person name="Secka A."/>
            <person name="Antonio M."/>
            <person name="Oren A."/>
            <person name="Chaudhuri R.R."/>
            <person name="La Ragione R."/>
            <person name="Hildebrand F."/>
            <person name="Pallen M.J."/>
        </authorList>
    </citation>
    <scope>NUCLEOTIDE SEQUENCE</scope>
    <source>
        <strain evidence="1">10532</strain>
    </source>
</reference>
<reference evidence="1" key="1">
    <citation type="submission" date="2020-10" db="EMBL/GenBank/DDBJ databases">
        <authorList>
            <person name="Gilroy R."/>
        </authorList>
    </citation>
    <scope>NUCLEOTIDE SEQUENCE</scope>
    <source>
        <strain evidence="1">10532</strain>
    </source>
</reference>
<name>A0A9D9HNB5_9SPIR</name>
<dbReference type="Gene3D" id="3.40.50.1000">
    <property type="entry name" value="HAD superfamily/HAD-like"/>
    <property type="match status" value="1"/>
</dbReference>